<accession>A0A392S782</accession>
<keyword evidence="1" id="KW-0808">Transferase</keyword>
<proteinExistence type="predicted"/>
<keyword evidence="2" id="KW-1185">Reference proteome</keyword>
<evidence type="ECO:0000313" key="1">
    <source>
        <dbReference type="EMBL" id="MCI44302.1"/>
    </source>
</evidence>
<dbReference type="EMBL" id="LXQA010328803">
    <property type="protein sequence ID" value="MCI44302.1"/>
    <property type="molecule type" value="Genomic_DNA"/>
</dbReference>
<dbReference type="AlphaFoldDB" id="A0A392S782"/>
<dbReference type="Proteomes" id="UP000265520">
    <property type="component" value="Unassembled WGS sequence"/>
</dbReference>
<name>A0A392S782_9FABA</name>
<reference evidence="1 2" key="1">
    <citation type="journal article" date="2018" name="Front. Plant Sci.">
        <title>Red Clover (Trifolium pratense) and Zigzag Clover (T. medium) - A Picture of Genomic Similarities and Differences.</title>
        <authorList>
            <person name="Dluhosova J."/>
            <person name="Istvanek J."/>
            <person name="Nedelnik J."/>
            <person name="Repkova J."/>
        </authorList>
    </citation>
    <scope>NUCLEOTIDE SEQUENCE [LARGE SCALE GENOMIC DNA]</scope>
    <source>
        <strain evidence="2">cv. 10/8</strain>
        <tissue evidence="1">Leaf</tissue>
    </source>
</reference>
<keyword evidence="1" id="KW-0548">Nucleotidyltransferase</keyword>
<comment type="caution">
    <text evidence="1">The sequence shown here is derived from an EMBL/GenBank/DDBJ whole genome shotgun (WGS) entry which is preliminary data.</text>
</comment>
<feature type="non-terminal residue" evidence="1">
    <location>
        <position position="32"/>
    </location>
</feature>
<dbReference type="GO" id="GO:0003964">
    <property type="term" value="F:RNA-directed DNA polymerase activity"/>
    <property type="evidence" value="ECO:0007669"/>
    <property type="project" value="UniProtKB-KW"/>
</dbReference>
<organism evidence="1 2">
    <name type="scientific">Trifolium medium</name>
    <dbReference type="NCBI Taxonomy" id="97028"/>
    <lineage>
        <taxon>Eukaryota</taxon>
        <taxon>Viridiplantae</taxon>
        <taxon>Streptophyta</taxon>
        <taxon>Embryophyta</taxon>
        <taxon>Tracheophyta</taxon>
        <taxon>Spermatophyta</taxon>
        <taxon>Magnoliopsida</taxon>
        <taxon>eudicotyledons</taxon>
        <taxon>Gunneridae</taxon>
        <taxon>Pentapetalae</taxon>
        <taxon>rosids</taxon>
        <taxon>fabids</taxon>
        <taxon>Fabales</taxon>
        <taxon>Fabaceae</taxon>
        <taxon>Papilionoideae</taxon>
        <taxon>50 kb inversion clade</taxon>
        <taxon>NPAAA clade</taxon>
        <taxon>Hologalegina</taxon>
        <taxon>IRL clade</taxon>
        <taxon>Trifolieae</taxon>
        <taxon>Trifolium</taxon>
    </lineage>
</organism>
<evidence type="ECO:0000313" key="2">
    <source>
        <dbReference type="Proteomes" id="UP000265520"/>
    </source>
</evidence>
<sequence length="32" mass="3546">MKQPEGYSSSGDERLVCKLKKSTYGLKQASLL</sequence>
<protein>
    <submittedName>
        <fullName evidence="1">Reverse transcriptase</fullName>
    </submittedName>
</protein>
<keyword evidence="1" id="KW-0695">RNA-directed DNA polymerase</keyword>